<reference evidence="1" key="2">
    <citation type="submission" date="2020-09" db="EMBL/GenBank/DDBJ databases">
        <authorList>
            <person name="Sun Q."/>
            <person name="Ohkuma M."/>
        </authorList>
    </citation>
    <scope>NUCLEOTIDE SEQUENCE</scope>
    <source>
        <strain evidence="1">JCM 30804</strain>
    </source>
</reference>
<gene>
    <name evidence="1" type="ORF">GCM10009332_17450</name>
</gene>
<keyword evidence="2" id="KW-1185">Reference proteome</keyword>
<evidence type="ECO:0000313" key="1">
    <source>
        <dbReference type="EMBL" id="GGI80612.1"/>
    </source>
</evidence>
<proteinExistence type="predicted"/>
<sequence length="96" mass="10944">MAVYKINSFLFGLLILLSGCGKTPEWTLFYYANAEAASKSELSTEDIRGYYETLEQCQRKGEGMKRLSQSKLETFQCGQRCQIDAEQQLICLQTVK</sequence>
<keyword evidence="1" id="KW-0449">Lipoprotein</keyword>
<dbReference type="Proteomes" id="UP000613743">
    <property type="component" value="Unassembled WGS sequence"/>
</dbReference>
<protein>
    <submittedName>
        <fullName evidence="1">Lipoprotein</fullName>
    </submittedName>
</protein>
<dbReference type="PROSITE" id="PS51257">
    <property type="entry name" value="PROKAR_LIPOPROTEIN"/>
    <property type="match status" value="1"/>
</dbReference>
<evidence type="ECO:0000313" key="2">
    <source>
        <dbReference type="Proteomes" id="UP000613743"/>
    </source>
</evidence>
<dbReference type="AlphaFoldDB" id="A0A917JQ10"/>
<comment type="caution">
    <text evidence="1">The sequence shown here is derived from an EMBL/GenBank/DDBJ whole genome shotgun (WGS) entry which is preliminary data.</text>
</comment>
<accession>A0A917JQ10</accession>
<name>A0A917JQ10_9GAMM</name>
<dbReference type="EMBL" id="BMPZ01000003">
    <property type="protein sequence ID" value="GGI80612.1"/>
    <property type="molecule type" value="Genomic_DNA"/>
</dbReference>
<organism evidence="1 2">
    <name type="scientific">Shewanella gelidii</name>
    <dbReference type="NCBI Taxonomy" id="1642821"/>
    <lineage>
        <taxon>Bacteria</taxon>
        <taxon>Pseudomonadati</taxon>
        <taxon>Pseudomonadota</taxon>
        <taxon>Gammaproteobacteria</taxon>
        <taxon>Alteromonadales</taxon>
        <taxon>Shewanellaceae</taxon>
        <taxon>Shewanella</taxon>
    </lineage>
</organism>
<reference evidence="1" key="1">
    <citation type="journal article" date="2014" name="Int. J. Syst. Evol. Microbiol.">
        <title>Complete genome sequence of Corynebacterium casei LMG S-19264T (=DSM 44701T), isolated from a smear-ripened cheese.</title>
        <authorList>
            <consortium name="US DOE Joint Genome Institute (JGI-PGF)"/>
            <person name="Walter F."/>
            <person name="Albersmeier A."/>
            <person name="Kalinowski J."/>
            <person name="Ruckert C."/>
        </authorList>
    </citation>
    <scope>NUCLEOTIDE SEQUENCE</scope>
    <source>
        <strain evidence="1">JCM 30804</strain>
    </source>
</reference>